<dbReference type="Proteomes" id="UP000012179">
    <property type="component" value="Chromosome"/>
</dbReference>
<protein>
    <submittedName>
        <fullName evidence="2">Uncharacterized protein</fullName>
    </submittedName>
</protein>
<evidence type="ECO:0000256" key="1">
    <source>
        <dbReference type="SAM" id="SignalP"/>
    </source>
</evidence>
<feature type="signal peptide" evidence="1">
    <location>
        <begin position="1"/>
        <end position="30"/>
    </location>
</feature>
<name>A0A1W6SQ54_9PROT</name>
<keyword evidence="3" id="KW-1185">Reference proteome</keyword>
<gene>
    <name evidence="2" type="ORF">EBAPG3_009185</name>
</gene>
<keyword evidence="1" id="KW-0732">Signal</keyword>
<accession>A0A1W6SQ54</accession>
<dbReference type="KEGG" id="nlc:EBAPG3_009185"/>
<dbReference type="AlphaFoldDB" id="A0A1W6SQ54"/>
<sequence length="80" mass="8334">MPVRAKHIKIILIYALLTGSALLINTSVSAQSNNKGRAIYITVGSTYGGVDNAALQLVGKTAGRAVGVNTVDILHVLIMS</sequence>
<proteinExistence type="predicted"/>
<dbReference type="EMBL" id="CP021106">
    <property type="protein sequence ID" value="ARO87927.1"/>
    <property type="molecule type" value="Genomic_DNA"/>
</dbReference>
<organism evidence="2 3">
    <name type="scientific">Nitrosospira lacus</name>
    <dbReference type="NCBI Taxonomy" id="1288494"/>
    <lineage>
        <taxon>Bacteria</taxon>
        <taxon>Pseudomonadati</taxon>
        <taxon>Pseudomonadota</taxon>
        <taxon>Betaproteobacteria</taxon>
        <taxon>Nitrosomonadales</taxon>
        <taxon>Nitrosomonadaceae</taxon>
        <taxon>Nitrosospira</taxon>
    </lineage>
</organism>
<dbReference type="RefSeq" id="WP_040852348.1">
    <property type="nucleotide sequence ID" value="NZ_CP021106.3"/>
</dbReference>
<evidence type="ECO:0000313" key="2">
    <source>
        <dbReference type="EMBL" id="ARO87927.1"/>
    </source>
</evidence>
<evidence type="ECO:0000313" key="3">
    <source>
        <dbReference type="Proteomes" id="UP000012179"/>
    </source>
</evidence>
<reference evidence="2 3" key="1">
    <citation type="journal article" date="2015" name="Int. J. Syst. Evol. Microbiol.">
        <title>Nitrosospira lacus sp. nov., a psychrotolerant, ammonia-oxidizing bacterium from sandy lake sediment.</title>
        <authorList>
            <person name="Urakawa H."/>
            <person name="Garcia J.C."/>
            <person name="Nielsen J.L."/>
            <person name="Le V.Q."/>
            <person name="Kozlowski J.A."/>
            <person name="Stein L.Y."/>
            <person name="Lim C.K."/>
            <person name="Pommerening-Roser A."/>
            <person name="Martens-Habbena W."/>
            <person name="Stahl D.A."/>
            <person name="Klotz M.G."/>
        </authorList>
    </citation>
    <scope>NUCLEOTIDE SEQUENCE [LARGE SCALE GENOMIC DNA]</scope>
    <source>
        <strain evidence="2 3">APG3</strain>
    </source>
</reference>
<feature type="chain" id="PRO_5010861827" evidence="1">
    <location>
        <begin position="31"/>
        <end position="80"/>
    </location>
</feature>